<proteinExistence type="predicted"/>
<reference evidence="1" key="1">
    <citation type="submission" date="2022-08" db="EMBL/GenBank/DDBJ databases">
        <authorList>
            <person name="Wang H."/>
        </authorList>
    </citation>
    <scope>NUCLEOTIDE SEQUENCE</scope>
    <source>
        <strain evidence="1">PS10</strain>
    </source>
</reference>
<accession>A0ABT7HRZ0</accession>
<keyword evidence="2" id="KW-1185">Reference proteome</keyword>
<name>A0ABT7HRZ0_9BACT</name>
<dbReference type="Pfam" id="PF14390">
    <property type="entry name" value="DUF4420"/>
    <property type="match status" value="1"/>
</dbReference>
<evidence type="ECO:0000313" key="2">
    <source>
        <dbReference type="Proteomes" id="UP001173801"/>
    </source>
</evidence>
<dbReference type="InterPro" id="IPR025534">
    <property type="entry name" value="DUF4420"/>
</dbReference>
<protein>
    <submittedName>
        <fullName evidence="1">PD-(D/E)XK motif protein</fullName>
    </submittedName>
</protein>
<evidence type="ECO:0000313" key="1">
    <source>
        <dbReference type="EMBL" id="MDL0089681.1"/>
    </source>
</evidence>
<dbReference type="EMBL" id="JANURM010000018">
    <property type="protein sequence ID" value="MDL0089681.1"/>
    <property type="molecule type" value="Genomic_DNA"/>
</dbReference>
<sequence length="303" mass="35337">MINPWQDMQNNTKRRVYSNSSYNIFWIVDLNGRYAFGIELDFYLKTNRKGIKFNGLTTLIKKSENTTNFYIALNDNSNWQLFKLVCDDIILLLNTHKNNKNVIDNVETRLLKWRKIFVLNIDDDFGIEKQMGLFGELSFLNDIASSQVGFEQALDSWVGASFDKQDFIFNDCAVEIKTYKTSRPQNITISSAYQLYTNKEKLYLVAYALSASNQGFSVKDIVESVEAKITDIEAFYKKLFLYGYKANDQSNLQKFKIDKILFFNVNDKFPKIVTTDIDHRICDVKYTINLLKCNEFLLDQIKL</sequence>
<gene>
    <name evidence="1" type="ORF">NYG85_09950</name>
</gene>
<organism evidence="1 2">
    <name type="scientific">Campylobacter gastrosuis</name>
    <dbReference type="NCBI Taxonomy" id="2974576"/>
    <lineage>
        <taxon>Bacteria</taxon>
        <taxon>Pseudomonadati</taxon>
        <taxon>Campylobacterota</taxon>
        <taxon>Epsilonproteobacteria</taxon>
        <taxon>Campylobacterales</taxon>
        <taxon>Campylobacteraceae</taxon>
        <taxon>Campylobacter</taxon>
    </lineage>
</organism>
<dbReference type="Proteomes" id="UP001173801">
    <property type="component" value="Unassembled WGS sequence"/>
</dbReference>
<reference evidence="1" key="2">
    <citation type="journal article" date="2023" name="Microorganisms">
        <title>Isolation and Genomic Characteristics of Cat-Borne Campylobacter felis sp. nov. and Sheep-Borne Campylobacter ovis sp. nov.</title>
        <authorList>
            <person name="Wang H."/>
            <person name="Li Y."/>
            <person name="Gu Y."/>
            <person name="Zhou G."/>
            <person name="Chen X."/>
            <person name="Zhang X."/>
            <person name="Shao Z."/>
            <person name="Zhang J."/>
            <person name="Zhang M."/>
        </authorList>
    </citation>
    <scope>NUCLEOTIDE SEQUENCE</scope>
    <source>
        <strain evidence="1">PS10</strain>
    </source>
</reference>
<comment type="caution">
    <text evidence="1">The sequence shown here is derived from an EMBL/GenBank/DDBJ whole genome shotgun (WGS) entry which is preliminary data.</text>
</comment>
<dbReference type="RefSeq" id="WP_284938395.1">
    <property type="nucleotide sequence ID" value="NZ_JANURM010000018.1"/>
</dbReference>